<evidence type="ECO:0000313" key="3">
    <source>
        <dbReference type="Proteomes" id="UP001221898"/>
    </source>
</evidence>
<organism evidence="2 3">
    <name type="scientific">Aldrovandia affinis</name>
    <dbReference type="NCBI Taxonomy" id="143900"/>
    <lineage>
        <taxon>Eukaryota</taxon>
        <taxon>Metazoa</taxon>
        <taxon>Chordata</taxon>
        <taxon>Craniata</taxon>
        <taxon>Vertebrata</taxon>
        <taxon>Euteleostomi</taxon>
        <taxon>Actinopterygii</taxon>
        <taxon>Neopterygii</taxon>
        <taxon>Teleostei</taxon>
        <taxon>Notacanthiformes</taxon>
        <taxon>Halosauridae</taxon>
        <taxon>Aldrovandia</taxon>
    </lineage>
</organism>
<dbReference type="Pfam" id="PF13843">
    <property type="entry name" value="DDE_Tnp_1_7"/>
    <property type="match status" value="2"/>
</dbReference>
<evidence type="ECO:0000259" key="1">
    <source>
        <dbReference type="Pfam" id="PF13843"/>
    </source>
</evidence>
<dbReference type="EMBL" id="JAINUG010000141">
    <property type="protein sequence ID" value="KAJ8393021.1"/>
    <property type="molecule type" value="Genomic_DNA"/>
</dbReference>
<dbReference type="AlphaFoldDB" id="A0AAD7S1L2"/>
<name>A0AAD7S1L2_9TELE</name>
<reference evidence="2" key="1">
    <citation type="journal article" date="2023" name="Science">
        <title>Genome structures resolve the early diversification of teleost fishes.</title>
        <authorList>
            <person name="Parey E."/>
            <person name="Louis A."/>
            <person name="Montfort J."/>
            <person name="Bouchez O."/>
            <person name="Roques C."/>
            <person name="Iampietro C."/>
            <person name="Lluch J."/>
            <person name="Castinel A."/>
            <person name="Donnadieu C."/>
            <person name="Desvignes T."/>
            <person name="Floi Bucao C."/>
            <person name="Jouanno E."/>
            <person name="Wen M."/>
            <person name="Mejri S."/>
            <person name="Dirks R."/>
            <person name="Jansen H."/>
            <person name="Henkel C."/>
            <person name="Chen W.J."/>
            <person name="Zahm M."/>
            <person name="Cabau C."/>
            <person name="Klopp C."/>
            <person name="Thompson A.W."/>
            <person name="Robinson-Rechavi M."/>
            <person name="Braasch I."/>
            <person name="Lecointre G."/>
            <person name="Bobe J."/>
            <person name="Postlethwait J.H."/>
            <person name="Berthelot C."/>
            <person name="Roest Crollius H."/>
            <person name="Guiguen Y."/>
        </authorList>
    </citation>
    <scope>NUCLEOTIDE SEQUENCE</scope>
    <source>
        <strain evidence="2">NC1722</strain>
    </source>
</reference>
<accession>A0AAD7S1L2</accession>
<sequence length="478" mass="55208">MWVVLDMTQGLRGHNITCDNFFTSYDLGQELLKKKLTMVGTVRKNKPELPSALLDTKDRAPLSSKFAFTETTTTVSYCPKKRKNVIMMSTLHKNAAVSSREDKKPDIIVDYNRNKGGVNNLDKVTGTYTCQRKTAQWPLAVLYNILDVSAYNAFVVWTEINPGWNNGKFNKRRLFLQELGRALVNPHIEQRQWVPRTPGSANLVYTGPEVRLQLVYGMQSGRAIFHATMPLKLFHTYSRLLRFDNRESRPARHVTDKLAAIREIWDKWVERLPYLYNPGPDVTVDEQLVPFRGRCPFRQYMPSKPAKYGIKSWVACDAKSSYAWKMQVYTGKPTSGGPEENQGMRFERTSLSSHLHCLHQRRDVFSSKFAFTPTTTLVSYLPKKNKNVVLLRTLHTEADISDREDRKPAIILDYNCNKGGVDNLDKVIGTYSCRRMTARWPLVIFHNIIDVSSYNAFVIWREINPTWMPTWSSWERHL</sequence>
<proteinExistence type="predicted"/>
<gene>
    <name evidence="2" type="ORF">AAFF_G00069250</name>
</gene>
<dbReference type="PANTHER" id="PTHR46599">
    <property type="entry name" value="PIGGYBAC TRANSPOSABLE ELEMENT-DERIVED PROTEIN 4"/>
    <property type="match status" value="1"/>
</dbReference>
<feature type="domain" description="PiggyBac transposable element-derived protein" evidence="1">
    <location>
        <begin position="218"/>
        <end position="372"/>
    </location>
</feature>
<evidence type="ECO:0000313" key="2">
    <source>
        <dbReference type="EMBL" id="KAJ8393021.1"/>
    </source>
</evidence>
<dbReference type="PANTHER" id="PTHR46599:SF6">
    <property type="entry name" value="DUAL SPECIFICITY PHOSPHATASE 26"/>
    <property type="match status" value="1"/>
</dbReference>
<keyword evidence="3" id="KW-1185">Reference proteome</keyword>
<dbReference type="InterPro" id="IPR029526">
    <property type="entry name" value="PGBD"/>
</dbReference>
<dbReference type="Proteomes" id="UP001221898">
    <property type="component" value="Unassembled WGS sequence"/>
</dbReference>
<comment type="caution">
    <text evidence="2">The sequence shown here is derived from an EMBL/GenBank/DDBJ whole genome shotgun (WGS) entry which is preliminary data.</text>
</comment>
<feature type="domain" description="PiggyBac transposable element-derived protein" evidence="1">
    <location>
        <begin position="3"/>
        <end position="154"/>
    </location>
</feature>
<protein>
    <recommendedName>
        <fullName evidence="1">PiggyBac transposable element-derived protein domain-containing protein</fullName>
    </recommendedName>
</protein>